<organism evidence="15">
    <name type="scientific">Sesamum latifolium</name>
    <dbReference type="NCBI Taxonomy" id="2727402"/>
    <lineage>
        <taxon>Eukaryota</taxon>
        <taxon>Viridiplantae</taxon>
        <taxon>Streptophyta</taxon>
        <taxon>Embryophyta</taxon>
        <taxon>Tracheophyta</taxon>
        <taxon>Spermatophyta</taxon>
        <taxon>Magnoliopsida</taxon>
        <taxon>eudicotyledons</taxon>
        <taxon>Gunneridae</taxon>
        <taxon>Pentapetalae</taxon>
        <taxon>asterids</taxon>
        <taxon>lamiids</taxon>
        <taxon>Lamiales</taxon>
        <taxon>Pedaliaceae</taxon>
        <taxon>Sesamum</taxon>
    </lineage>
</organism>
<keyword evidence="6 13" id="KW-0964">Secreted</keyword>
<evidence type="ECO:0000256" key="2">
    <source>
        <dbReference type="ARBA" id="ARBA00005184"/>
    </source>
</evidence>
<protein>
    <recommendedName>
        <fullName evidence="4 13">Pectinesterase</fullName>
        <ecNumber evidence="4 13">3.1.1.11</ecNumber>
    </recommendedName>
</protein>
<evidence type="ECO:0000256" key="11">
    <source>
        <dbReference type="ARBA" id="ARBA00057335"/>
    </source>
</evidence>
<dbReference type="InterPro" id="IPR012334">
    <property type="entry name" value="Pectin_lyas_fold"/>
</dbReference>
<keyword evidence="9" id="KW-0325">Glycoprotein</keyword>
<evidence type="ECO:0000256" key="13">
    <source>
        <dbReference type="RuleBase" id="RU000589"/>
    </source>
</evidence>
<dbReference type="FunFam" id="2.160.20.10:FF:000013">
    <property type="entry name" value="Pectinesterase"/>
    <property type="match status" value="1"/>
</dbReference>
<dbReference type="InterPro" id="IPR033131">
    <property type="entry name" value="Pectinesterase_Asp_AS"/>
</dbReference>
<comment type="caution">
    <text evidence="15">The sequence shown here is derived from an EMBL/GenBank/DDBJ whole genome shotgun (WGS) entry which is preliminary data.</text>
</comment>
<dbReference type="InterPro" id="IPR011050">
    <property type="entry name" value="Pectin_lyase_fold/virulence"/>
</dbReference>
<dbReference type="PANTHER" id="PTHR31321:SF76">
    <property type="entry name" value="PECTINESTERASE 10-RELATED"/>
    <property type="match status" value="1"/>
</dbReference>
<evidence type="ECO:0000256" key="10">
    <source>
        <dbReference type="ARBA" id="ARBA00047928"/>
    </source>
</evidence>
<reference evidence="15" key="2">
    <citation type="journal article" date="2024" name="Plant">
        <title>Genomic evolution and insights into agronomic trait innovations of Sesamum species.</title>
        <authorList>
            <person name="Miao H."/>
            <person name="Wang L."/>
            <person name="Qu L."/>
            <person name="Liu H."/>
            <person name="Sun Y."/>
            <person name="Le M."/>
            <person name="Wang Q."/>
            <person name="Wei S."/>
            <person name="Zheng Y."/>
            <person name="Lin W."/>
            <person name="Duan Y."/>
            <person name="Cao H."/>
            <person name="Xiong S."/>
            <person name="Wang X."/>
            <person name="Wei L."/>
            <person name="Li C."/>
            <person name="Ma Q."/>
            <person name="Ju M."/>
            <person name="Zhao R."/>
            <person name="Li G."/>
            <person name="Mu C."/>
            <person name="Tian Q."/>
            <person name="Mei H."/>
            <person name="Zhang T."/>
            <person name="Gao T."/>
            <person name="Zhang H."/>
        </authorList>
    </citation>
    <scope>NUCLEOTIDE SEQUENCE</scope>
    <source>
        <strain evidence="15">KEN1</strain>
    </source>
</reference>
<evidence type="ECO:0000259" key="14">
    <source>
        <dbReference type="Pfam" id="PF01095"/>
    </source>
</evidence>
<dbReference type="AlphaFoldDB" id="A0AAW2XVI0"/>
<sequence>MSTYRLFIHVLAAVFLVLASGNAALRRNPRRSKVIICPSIFVDPSGKGNFTTIQAAIDSVPSYNKGWICIRIKAGVYREQVTIPFDKPFIYLKGEGKRKTSVVWDAHDSIATSATFTSQADNIMAKSLTFINSYNYPLNGSGKPMRPAVAAVIEGDKSAFVRCGFIGLQDTLWDASGRHYFKLCTIQGAVDFIFGSGQSLYERCSISVVAGALNGVAGYITAQGRSEANETNGFVFKECNIFGNGKTYLGRPWRDYARVLFFNSSFSDIVVPQGWDPWFSTAHLEKLRFAEVDCRGLGSDTSRRVSWANRLGKAELQQLTSISYIDDHDGWLSTLFSIIIIRN</sequence>
<evidence type="ECO:0000256" key="8">
    <source>
        <dbReference type="ARBA" id="ARBA00023085"/>
    </source>
</evidence>
<dbReference type="InterPro" id="IPR018040">
    <property type="entry name" value="Pectinesterase_Tyr_AS"/>
</dbReference>
<evidence type="ECO:0000256" key="7">
    <source>
        <dbReference type="ARBA" id="ARBA00022801"/>
    </source>
</evidence>
<dbReference type="GO" id="GO:0045490">
    <property type="term" value="P:pectin catabolic process"/>
    <property type="evidence" value="ECO:0007669"/>
    <property type="project" value="UniProtKB-UniRule"/>
</dbReference>
<comment type="function">
    <text evidence="11 13">Acts in the modification of cell walls via demethylesterification of cell wall pectin.</text>
</comment>
<name>A0AAW2XVI0_9LAMI</name>
<keyword evidence="7 13" id="KW-0378">Hydrolase</keyword>
<evidence type="ECO:0000256" key="6">
    <source>
        <dbReference type="ARBA" id="ARBA00022525"/>
    </source>
</evidence>
<keyword evidence="13" id="KW-0732">Signal</keyword>
<dbReference type="Pfam" id="PF01095">
    <property type="entry name" value="Pectinesterase"/>
    <property type="match status" value="1"/>
</dbReference>
<gene>
    <name evidence="15" type="ORF">Slati_1015800</name>
</gene>
<dbReference type="GO" id="GO:0042545">
    <property type="term" value="P:cell wall modification"/>
    <property type="evidence" value="ECO:0007669"/>
    <property type="project" value="UniProtKB-UniRule"/>
</dbReference>
<dbReference type="InterPro" id="IPR000070">
    <property type="entry name" value="Pectinesterase_cat"/>
</dbReference>
<dbReference type="GO" id="GO:0030599">
    <property type="term" value="F:pectinesterase activity"/>
    <property type="evidence" value="ECO:0007669"/>
    <property type="project" value="UniProtKB-UniRule"/>
</dbReference>
<dbReference type="PANTHER" id="PTHR31321">
    <property type="entry name" value="ACYL-COA THIOESTER HYDROLASE YBHC-RELATED"/>
    <property type="match status" value="1"/>
</dbReference>
<keyword evidence="13" id="KW-0961">Cell wall biogenesis/degradation</keyword>
<comment type="subcellular location">
    <subcellularLocation>
        <location evidence="1 13">Secreted</location>
        <location evidence="1 13">Cell wall</location>
    </subcellularLocation>
</comment>
<keyword evidence="8 13" id="KW-0063">Aspartyl esterase</keyword>
<feature type="domain" description="Pectinesterase catalytic" evidence="14">
    <location>
        <begin position="40"/>
        <end position="326"/>
    </location>
</feature>
<dbReference type="EMBL" id="JACGWN010000003">
    <property type="protein sequence ID" value="KAL0456766.1"/>
    <property type="molecule type" value="Genomic_DNA"/>
</dbReference>
<comment type="catalytic activity">
    <reaction evidence="10 13">
        <text>[(1-&gt;4)-alpha-D-galacturonosyl methyl ester](n) + n H2O = [(1-&gt;4)-alpha-D-galacturonosyl](n) + n methanol + n H(+)</text>
        <dbReference type="Rhea" id="RHEA:22380"/>
        <dbReference type="Rhea" id="RHEA-COMP:14570"/>
        <dbReference type="Rhea" id="RHEA-COMP:14573"/>
        <dbReference type="ChEBI" id="CHEBI:15377"/>
        <dbReference type="ChEBI" id="CHEBI:15378"/>
        <dbReference type="ChEBI" id="CHEBI:17790"/>
        <dbReference type="ChEBI" id="CHEBI:140522"/>
        <dbReference type="ChEBI" id="CHEBI:140523"/>
        <dbReference type="EC" id="3.1.1.11"/>
    </reaction>
</comment>
<evidence type="ECO:0000313" key="15">
    <source>
        <dbReference type="EMBL" id="KAL0456766.1"/>
    </source>
</evidence>
<dbReference type="EC" id="3.1.1.11" evidence="4 13"/>
<dbReference type="Gene3D" id="2.160.20.10">
    <property type="entry name" value="Single-stranded right-handed beta-helix, Pectin lyase-like"/>
    <property type="match status" value="1"/>
</dbReference>
<dbReference type="SUPFAM" id="SSF51126">
    <property type="entry name" value="Pectin lyase-like"/>
    <property type="match status" value="1"/>
</dbReference>
<evidence type="ECO:0000256" key="1">
    <source>
        <dbReference type="ARBA" id="ARBA00004191"/>
    </source>
</evidence>
<feature type="signal peptide" evidence="13">
    <location>
        <begin position="1"/>
        <end position="23"/>
    </location>
</feature>
<comment type="pathway">
    <text evidence="2 13">Glycan metabolism; pectin degradation; 2-dehydro-3-deoxy-D-gluconate from pectin: step 1/5.</text>
</comment>
<evidence type="ECO:0000256" key="4">
    <source>
        <dbReference type="ARBA" id="ARBA00013229"/>
    </source>
</evidence>
<comment type="similarity">
    <text evidence="3">Belongs to the pectinesterase family.</text>
</comment>
<accession>A0AAW2XVI0</accession>
<evidence type="ECO:0000256" key="5">
    <source>
        <dbReference type="ARBA" id="ARBA00022512"/>
    </source>
</evidence>
<proteinExistence type="inferred from homology"/>
<dbReference type="PROSITE" id="PS00503">
    <property type="entry name" value="PECTINESTERASE_2"/>
    <property type="match status" value="1"/>
</dbReference>
<feature type="chain" id="PRO_5043086664" description="Pectinesterase" evidence="13">
    <location>
        <begin position="24"/>
        <end position="343"/>
    </location>
</feature>
<evidence type="ECO:0000256" key="9">
    <source>
        <dbReference type="ARBA" id="ARBA00023180"/>
    </source>
</evidence>
<feature type="active site" evidence="12">
    <location>
        <position position="191"/>
    </location>
</feature>
<dbReference type="PROSITE" id="PS00800">
    <property type="entry name" value="PECTINESTERASE_1"/>
    <property type="match status" value="1"/>
</dbReference>
<evidence type="ECO:0000256" key="12">
    <source>
        <dbReference type="PROSITE-ProRule" id="PRU10040"/>
    </source>
</evidence>
<reference evidence="15" key="1">
    <citation type="submission" date="2020-06" db="EMBL/GenBank/DDBJ databases">
        <authorList>
            <person name="Li T."/>
            <person name="Hu X."/>
            <person name="Zhang T."/>
            <person name="Song X."/>
            <person name="Zhang H."/>
            <person name="Dai N."/>
            <person name="Sheng W."/>
            <person name="Hou X."/>
            <person name="Wei L."/>
        </authorList>
    </citation>
    <scope>NUCLEOTIDE SEQUENCE</scope>
    <source>
        <strain evidence="15">KEN1</strain>
        <tissue evidence="15">Leaf</tissue>
    </source>
</reference>
<keyword evidence="5 13" id="KW-0134">Cell wall</keyword>
<evidence type="ECO:0000256" key="3">
    <source>
        <dbReference type="ARBA" id="ARBA00008891"/>
    </source>
</evidence>